<accession>A0A6N9JKU8</accession>
<protein>
    <submittedName>
        <fullName evidence="1">Uncharacterized protein</fullName>
    </submittedName>
</protein>
<comment type="caution">
    <text evidence="1">The sequence shown here is derived from an EMBL/GenBank/DDBJ whole genome shotgun (WGS) entry which is preliminary data.</text>
</comment>
<gene>
    <name evidence="1" type="ORF">GT464_08480</name>
</gene>
<evidence type="ECO:0000313" key="2">
    <source>
        <dbReference type="Proteomes" id="UP000469380"/>
    </source>
</evidence>
<organism evidence="1 2">
    <name type="scientific">Collinsella aerofaciens</name>
    <dbReference type="NCBI Taxonomy" id="74426"/>
    <lineage>
        <taxon>Bacteria</taxon>
        <taxon>Bacillati</taxon>
        <taxon>Actinomycetota</taxon>
        <taxon>Coriobacteriia</taxon>
        <taxon>Coriobacteriales</taxon>
        <taxon>Coriobacteriaceae</taxon>
        <taxon>Collinsella</taxon>
    </lineage>
</organism>
<dbReference type="AlphaFoldDB" id="A0A6N9JKU8"/>
<proteinExistence type="predicted"/>
<reference evidence="1 2" key="1">
    <citation type="journal article" date="2019" name="Nat. Med.">
        <title>A library of human gut bacterial isolates paired with longitudinal multiomics data enables mechanistic microbiome research.</title>
        <authorList>
            <person name="Poyet M."/>
            <person name="Groussin M."/>
            <person name="Gibbons S.M."/>
            <person name="Avila-Pacheco J."/>
            <person name="Jiang X."/>
            <person name="Kearney S.M."/>
            <person name="Perrotta A.R."/>
            <person name="Berdy B."/>
            <person name="Zhao S."/>
            <person name="Lieberman T.D."/>
            <person name="Swanson P.K."/>
            <person name="Smith M."/>
            <person name="Roesemann S."/>
            <person name="Alexander J.E."/>
            <person name="Rich S.A."/>
            <person name="Livny J."/>
            <person name="Vlamakis H."/>
            <person name="Clish C."/>
            <person name="Bullock K."/>
            <person name="Deik A."/>
            <person name="Scott J."/>
            <person name="Pierce K.A."/>
            <person name="Xavier R.J."/>
            <person name="Alm E.J."/>
        </authorList>
    </citation>
    <scope>NUCLEOTIDE SEQUENCE [LARGE SCALE GENOMIC DNA]</scope>
    <source>
        <strain evidence="1 2">BIOML-A20</strain>
    </source>
</reference>
<dbReference type="Proteomes" id="UP000469380">
    <property type="component" value="Unassembled WGS sequence"/>
</dbReference>
<name>A0A6N9JKU8_9ACTN</name>
<dbReference type="RefSeq" id="WP_161160821.1">
    <property type="nucleotide sequence ID" value="NZ_WWSR01000015.1"/>
</dbReference>
<evidence type="ECO:0000313" key="1">
    <source>
        <dbReference type="EMBL" id="MZJ39973.1"/>
    </source>
</evidence>
<sequence length="114" mass="12979">MISDEQRREAAASLRGSRGFFNSLPRTVLEPFIFDIFERVLECVGYTECNVFDYLADLVDRGECENVYDGSVQDSCDNGFLCSVCGCKVEDEEHYRVSGVWNYCPQCGRKVRHG</sequence>
<dbReference type="EMBL" id="WWSR01000015">
    <property type="protein sequence ID" value="MZJ39973.1"/>
    <property type="molecule type" value="Genomic_DNA"/>
</dbReference>